<evidence type="ECO:0000256" key="1">
    <source>
        <dbReference type="SAM" id="MobiDB-lite"/>
    </source>
</evidence>
<organism evidence="2 3">
    <name type="scientific">Pararge aegeria aegeria</name>
    <dbReference type="NCBI Taxonomy" id="348720"/>
    <lineage>
        <taxon>Eukaryota</taxon>
        <taxon>Metazoa</taxon>
        <taxon>Ecdysozoa</taxon>
        <taxon>Arthropoda</taxon>
        <taxon>Hexapoda</taxon>
        <taxon>Insecta</taxon>
        <taxon>Pterygota</taxon>
        <taxon>Neoptera</taxon>
        <taxon>Endopterygota</taxon>
        <taxon>Lepidoptera</taxon>
        <taxon>Glossata</taxon>
        <taxon>Ditrysia</taxon>
        <taxon>Papilionoidea</taxon>
        <taxon>Nymphalidae</taxon>
        <taxon>Satyrinae</taxon>
        <taxon>Satyrini</taxon>
        <taxon>Parargina</taxon>
        <taxon>Pararge</taxon>
    </lineage>
</organism>
<feature type="non-terminal residue" evidence="2">
    <location>
        <position position="1"/>
    </location>
</feature>
<comment type="caution">
    <text evidence="2">The sequence shown here is derived from an EMBL/GenBank/DDBJ whole genome shotgun (WGS) entry which is preliminary data.</text>
</comment>
<accession>A0A8S4QD77</accession>
<dbReference type="EMBL" id="CAKXAJ010000789">
    <property type="protein sequence ID" value="CAH2207626.1"/>
    <property type="molecule type" value="Genomic_DNA"/>
</dbReference>
<proteinExistence type="predicted"/>
<keyword evidence="3" id="KW-1185">Reference proteome</keyword>
<protein>
    <submittedName>
        <fullName evidence="2">Jg15882 protein</fullName>
    </submittedName>
</protein>
<evidence type="ECO:0000313" key="3">
    <source>
        <dbReference type="Proteomes" id="UP000838756"/>
    </source>
</evidence>
<gene>
    <name evidence="2" type="primary">jg15882</name>
    <name evidence="2" type="ORF">PAEG_LOCUS246</name>
</gene>
<feature type="region of interest" description="Disordered" evidence="1">
    <location>
        <begin position="64"/>
        <end position="83"/>
    </location>
</feature>
<reference evidence="2" key="1">
    <citation type="submission" date="2022-03" db="EMBL/GenBank/DDBJ databases">
        <authorList>
            <person name="Lindestad O."/>
        </authorList>
    </citation>
    <scope>NUCLEOTIDE SEQUENCE</scope>
</reference>
<dbReference type="AlphaFoldDB" id="A0A8S4QD77"/>
<dbReference type="Proteomes" id="UP000838756">
    <property type="component" value="Unassembled WGS sequence"/>
</dbReference>
<sequence>AHVVLIPSITRDDTNASEIHYGPNRGWQVSIDGQIHQGRALSAGQMHPWNTWVTTCGIKERPLAPSARAGEGQEHFNGSLTVL</sequence>
<evidence type="ECO:0000313" key="2">
    <source>
        <dbReference type="EMBL" id="CAH2207626.1"/>
    </source>
</evidence>
<name>A0A8S4QD77_9NEOP</name>